<feature type="region of interest" description="Disordered" evidence="1">
    <location>
        <begin position="522"/>
        <end position="573"/>
    </location>
</feature>
<dbReference type="Proteomes" id="UP000261600">
    <property type="component" value="Unplaced"/>
</dbReference>
<dbReference type="PANTHER" id="PTHR45924">
    <property type="entry name" value="FI17866P1"/>
    <property type="match status" value="1"/>
</dbReference>
<feature type="compositionally biased region" description="Low complexity" evidence="1">
    <location>
        <begin position="279"/>
        <end position="294"/>
    </location>
</feature>
<dbReference type="Ensembl" id="ENSMALT00000022934.1">
    <property type="protein sequence ID" value="ENSMALP00000022504.1"/>
    <property type="gene ID" value="ENSMALG00000015714.1"/>
</dbReference>
<feature type="compositionally biased region" description="Basic and acidic residues" evidence="1">
    <location>
        <begin position="666"/>
        <end position="675"/>
    </location>
</feature>
<feature type="region of interest" description="Disordered" evidence="1">
    <location>
        <begin position="333"/>
        <end position="367"/>
    </location>
</feature>
<feature type="compositionally biased region" description="Basic and acidic residues" evidence="1">
    <location>
        <begin position="686"/>
        <end position="695"/>
    </location>
</feature>
<feature type="compositionally biased region" description="Basic and acidic residues" evidence="1">
    <location>
        <begin position="14"/>
        <end position="26"/>
    </location>
</feature>
<feature type="region of interest" description="Disordered" evidence="1">
    <location>
        <begin position="58"/>
        <end position="111"/>
    </location>
</feature>
<name>A0A3Q3JRG3_MONAL</name>
<feature type="compositionally biased region" description="Basic and acidic residues" evidence="1">
    <location>
        <begin position="640"/>
        <end position="658"/>
    </location>
</feature>
<feature type="region of interest" description="Disordered" evidence="1">
    <location>
        <begin position="640"/>
        <end position="695"/>
    </location>
</feature>
<feature type="compositionally biased region" description="Basic residues" evidence="1">
    <location>
        <begin position="548"/>
        <end position="562"/>
    </location>
</feature>
<organism evidence="2 3">
    <name type="scientific">Monopterus albus</name>
    <name type="common">Swamp eel</name>
    <dbReference type="NCBI Taxonomy" id="43700"/>
    <lineage>
        <taxon>Eukaryota</taxon>
        <taxon>Metazoa</taxon>
        <taxon>Chordata</taxon>
        <taxon>Craniata</taxon>
        <taxon>Vertebrata</taxon>
        <taxon>Euteleostomi</taxon>
        <taxon>Actinopterygii</taxon>
        <taxon>Neopterygii</taxon>
        <taxon>Teleostei</taxon>
        <taxon>Neoteleostei</taxon>
        <taxon>Acanthomorphata</taxon>
        <taxon>Anabantaria</taxon>
        <taxon>Synbranchiformes</taxon>
        <taxon>Synbranchidae</taxon>
        <taxon>Monopterus</taxon>
    </lineage>
</organism>
<feature type="region of interest" description="Disordered" evidence="1">
    <location>
        <begin position="255"/>
        <end position="298"/>
    </location>
</feature>
<dbReference type="GO" id="GO:2000114">
    <property type="term" value="P:regulation of establishment of cell polarity"/>
    <property type="evidence" value="ECO:0007669"/>
    <property type="project" value="TreeGrafter"/>
</dbReference>
<proteinExistence type="predicted"/>
<evidence type="ECO:0000256" key="1">
    <source>
        <dbReference type="SAM" id="MobiDB-lite"/>
    </source>
</evidence>
<feature type="compositionally biased region" description="Low complexity" evidence="1">
    <location>
        <begin position="80"/>
        <end position="89"/>
    </location>
</feature>
<reference evidence="2" key="1">
    <citation type="submission" date="2025-08" db="UniProtKB">
        <authorList>
            <consortium name="Ensembl"/>
        </authorList>
    </citation>
    <scope>IDENTIFICATION</scope>
</reference>
<dbReference type="STRING" id="43700.ENSMALP00000022504"/>
<dbReference type="GO" id="GO:0005085">
    <property type="term" value="F:guanyl-nucleotide exchange factor activity"/>
    <property type="evidence" value="ECO:0007669"/>
    <property type="project" value="TreeGrafter"/>
</dbReference>
<dbReference type="AlphaFoldDB" id="A0A3Q3JRG3"/>
<accession>A0A3Q3JRG3</accession>
<protein>
    <submittedName>
        <fullName evidence="2">Uncharacterized protein</fullName>
    </submittedName>
</protein>
<feature type="compositionally biased region" description="Polar residues" evidence="1">
    <location>
        <begin position="255"/>
        <end position="274"/>
    </location>
</feature>
<feature type="region of interest" description="Disordered" evidence="1">
    <location>
        <begin position="127"/>
        <end position="160"/>
    </location>
</feature>
<dbReference type="GO" id="GO:0031267">
    <property type="term" value="F:small GTPase binding"/>
    <property type="evidence" value="ECO:0007669"/>
    <property type="project" value="TreeGrafter"/>
</dbReference>
<evidence type="ECO:0000313" key="3">
    <source>
        <dbReference type="Proteomes" id="UP000261600"/>
    </source>
</evidence>
<keyword evidence="3" id="KW-1185">Reference proteome</keyword>
<feature type="compositionally biased region" description="Polar residues" evidence="1">
    <location>
        <begin position="343"/>
        <end position="356"/>
    </location>
</feature>
<reference evidence="2" key="2">
    <citation type="submission" date="2025-09" db="UniProtKB">
        <authorList>
            <consortium name="Ensembl"/>
        </authorList>
    </citation>
    <scope>IDENTIFICATION</scope>
</reference>
<sequence>GSGTLGSSLGEASRPAEEAGKRKDSLEQLICFEEEEEEAGTLSPQQSDCSELDEVLLETEQGDDFASSVLAEPSSATPDSGSKTLSSGESSEDETEAAEKEGEAASILPSSVLDKAGAIAQHVTGSIRRSSLAQDGGRSLSYASPRLPSRSSTLSLSAEPTDRSLRYNSICSDPAETFGTTDLTLLSPHNDSLFEADQGIRQRRDSTLSKQDRLLIGKIKNYYENAGNQNPTFGLQRRESLTYIPTGLVRSSVSRFNSFPKNDTDQTNPSTTSFGLDPSSVESLRSRSQSLQDNLSEDEEFRPSFEMIKIWQAMEEASRKSRVTSVNRTKTLSNSCDRESGVSDLSTITEESTSPLPLTPKAPGMTRTGSLKHTLKVFEEEAIILKAPVPRVTQLKAEAEEERPNEDSHQLDNVDKMSKVLLLARQYSQRIKMTKPVVGQRSQGILISKKTLPCVVEEKEDSGTVTSSLPVGSCLYQTQSPTPGLTCSLPVSPGQAHSRSPLGAPPPIDCFSWPDVRKLRSKYSNTSRPEKSPVGQSQSPPEHMSYRGLRRHSKERSKRLHRANSLDPQLSGAQATELQKLQDRGATYDGYYITAQASLPNDPEHQIIVMEKLPEPEEKISIMAVIDRCRAYQESDEYKLREEAKAKTESARPQEPDKTAANSVDQDDKSQKRSSMEVNQQSIVKNLREKFQSLS</sequence>
<evidence type="ECO:0000313" key="2">
    <source>
        <dbReference type="Ensembl" id="ENSMALP00000022504.1"/>
    </source>
</evidence>
<dbReference type="PANTHER" id="PTHR45924:SF4">
    <property type="entry name" value="PLECKSTRIN HOMOLOGY DOMAIN-CONTAINING FAMILY G MEMBER 3"/>
    <property type="match status" value="1"/>
</dbReference>
<feature type="compositionally biased region" description="Low complexity" evidence="1">
    <location>
        <begin position="144"/>
        <end position="157"/>
    </location>
</feature>
<feature type="region of interest" description="Disordered" evidence="1">
    <location>
        <begin position="1"/>
        <end position="26"/>
    </location>
</feature>